<keyword evidence="3" id="KW-1185">Reference proteome</keyword>
<dbReference type="SUPFAM" id="SSF46938">
    <property type="entry name" value="CRAL/TRIO N-terminal domain"/>
    <property type="match status" value="1"/>
</dbReference>
<dbReference type="Pfam" id="PF03765">
    <property type="entry name" value="CRAL_TRIO_N"/>
    <property type="match status" value="1"/>
</dbReference>
<reference evidence="2 3" key="1">
    <citation type="submission" date="2018-11" db="EMBL/GenBank/DDBJ databases">
        <authorList>
            <consortium name="Pathogen Informatics"/>
        </authorList>
    </citation>
    <scope>NUCLEOTIDE SEQUENCE [LARGE SCALE GENOMIC DNA]</scope>
</reference>
<dbReference type="Gene3D" id="1.10.8.20">
    <property type="entry name" value="N-terminal domain of phosphatidylinositol transfer protein sec14p"/>
    <property type="match status" value="1"/>
</dbReference>
<dbReference type="EMBL" id="UYRU01045179">
    <property type="protein sequence ID" value="VDK88865.1"/>
    <property type="molecule type" value="Genomic_DNA"/>
</dbReference>
<accession>A0A3P6U497</accession>
<protein>
    <recommendedName>
        <fullName evidence="1">CRAL-TRIO domain-containing protein</fullName>
    </recommendedName>
</protein>
<dbReference type="SMART" id="SM00516">
    <property type="entry name" value="SEC14"/>
    <property type="match status" value="1"/>
</dbReference>
<dbReference type="InterPro" id="IPR036865">
    <property type="entry name" value="CRAL-TRIO_dom_sf"/>
</dbReference>
<dbReference type="PROSITE" id="PS50191">
    <property type="entry name" value="CRAL_TRIO"/>
    <property type="match status" value="1"/>
</dbReference>
<dbReference type="PANTHER" id="PTHR10174">
    <property type="entry name" value="ALPHA-TOCOPHEROL TRANSFER PROTEIN-RELATED"/>
    <property type="match status" value="1"/>
</dbReference>
<evidence type="ECO:0000259" key="1">
    <source>
        <dbReference type="PROSITE" id="PS50191"/>
    </source>
</evidence>
<dbReference type="SUPFAM" id="SSF52087">
    <property type="entry name" value="CRAL/TRIO domain"/>
    <property type="match status" value="1"/>
</dbReference>
<sequence length="289" mass="33301">MVHRFHHVHYRVYLAVDVNCQVYPVLADHVQALKRFRFHSKNCLNNFKNYVFIPGLNGCLEDAFLLRFLRARKHDMQKALALYMNYYAVRLQYPDVFKNLKPSLVFHVFSNGIVSMLPEATKEGHRILLFRPALWQPDDWPSADLLRANVIVVEDLLQNYHETQVHGLVVLVSLSGFGWKHACQLSNLDFARRVARLLQDTTPVRVKAVHLVNEPVMFSRVFALLQPLLKPKQQRRIIFHGNSLKSLHAYLPPHLLPCNIGLEGTGPPAPSPVSSAQSRCCFRVYFKML</sequence>
<dbReference type="GO" id="GO:1902936">
    <property type="term" value="F:phosphatidylinositol bisphosphate binding"/>
    <property type="evidence" value="ECO:0007669"/>
    <property type="project" value="TreeGrafter"/>
</dbReference>
<dbReference type="PANTHER" id="PTHR10174:SF130">
    <property type="entry name" value="ALPHA-TOCOPHEROL TRANSFER PROTEIN-LIKE"/>
    <property type="match status" value="1"/>
</dbReference>
<dbReference type="GO" id="GO:0016020">
    <property type="term" value="C:membrane"/>
    <property type="evidence" value="ECO:0007669"/>
    <property type="project" value="TreeGrafter"/>
</dbReference>
<dbReference type="CDD" id="cd00170">
    <property type="entry name" value="SEC14"/>
    <property type="match status" value="1"/>
</dbReference>
<evidence type="ECO:0000313" key="3">
    <source>
        <dbReference type="Proteomes" id="UP000281553"/>
    </source>
</evidence>
<dbReference type="OrthoDB" id="75724at2759"/>
<name>A0A3P6U497_DIBLA</name>
<feature type="domain" description="CRAL-TRIO" evidence="1">
    <location>
        <begin position="93"/>
        <end position="261"/>
    </location>
</feature>
<dbReference type="InterPro" id="IPR001251">
    <property type="entry name" value="CRAL-TRIO_dom"/>
</dbReference>
<dbReference type="InterPro" id="IPR011074">
    <property type="entry name" value="CRAL/TRIO_N_dom"/>
</dbReference>
<dbReference type="InterPro" id="IPR036273">
    <property type="entry name" value="CRAL/TRIO_N_dom_sf"/>
</dbReference>
<dbReference type="Proteomes" id="UP000281553">
    <property type="component" value="Unassembled WGS sequence"/>
</dbReference>
<dbReference type="SMART" id="SM01100">
    <property type="entry name" value="CRAL_TRIO_N"/>
    <property type="match status" value="1"/>
</dbReference>
<dbReference type="PRINTS" id="PR00180">
    <property type="entry name" value="CRETINALDHBP"/>
</dbReference>
<gene>
    <name evidence="2" type="ORF">DILT_LOCUS4280</name>
</gene>
<dbReference type="Gene3D" id="1.20.5.1200">
    <property type="entry name" value="Alpha-tocopherol transfer"/>
    <property type="match status" value="1"/>
</dbReference>
<dbReference type="Gene3D" id="3.40.525.10">
    <property type="entry name" value="CRAL-TRIO lipid binding domain"/>
    <property type="match status" value="1"/>
</dbReference>
<dbReference type="AlphaFoldDB" id="A0A3P6U497"/>
<dbReference type="Pfam" id="PF00650">
    <property type="entry name" value="CRAL_TRIO"/>
    <property type="match status" value="1"/>
</dbReference>
<evidence type="ECO:0000313" key="2">
    <source>
        <dbReference type="EMBL" id="VDK88865.1"/>
    </source>
</evidence>
<proteinExistence type="predicted"/>
<organism evidence="2 3">
    <name type="scientific">Dibothriocephalus latus</name>
    <name type="common">Fish tapeworm</name>
    <name type="synonym">Diphyllobothrium latum</name>
    <dbReference type="NCBI Taxonomy" id="60516"/>
    <lineage>
        <taxon>Eukaryota</taxon>
        <taxon>Metazoa</taxon>
        <taxon>Spiralia</taxon>
        <taxon>Lophotrochozoa</taxon>
        <taxon>Platyhelminthes</taxon>
        <taxon>Cestoda</taxon>
        <taxon>Eucestoda</taxon>
        <taxon>Diphyllobothriidea</taxon>
        <taxon>Diphyllobothriidae</taxon>
        <taxon>Dibothriocephalus</taxon>
    </lineage>
</organism>